<feature type="domain" description="Cytochrome c-type biogenesis protein H Ig-like" evidence="7">
    <location>
        <begin position="306"/>
        <end position="416"/>
    </location>
</feature>
<dbReference type="NCBIfam" id="TIGR03142">
    <property type="entry name" value="cytochro_ccmI"/>
    <property type="match status" value="1"/>
</dbReference>
<reference evidence="10 12" key="1">
    <citation type="submission" date="2019-07" db="EMBL/GenBank/DDBJ databases">
        <title>Genomes of sea-ice associated Colwellia species.</title>
        <authorList>
            <person name="Bowman J.P."/>
        </authorList>
    </citation>
    <scope>NUCLEOTIDE SEQUENCE [LARGE SCALE GENOMIC DNA]</scope>
    <source>
        <strain evidence="9 11">ACAM 607</strain>
        <strain evidence="10 12">IC036</strain>
    </source>
</reference>
<comment type="caution">
    <text evidence="10">The sequence shown here is derived from an EMBL/GenBank/DDBJ whole genome shotgun (WGS) entry which is preliminary data.</text>
</comment>
<evidence type="ECO:0000256" key="6">
    <source>
        <dbReference type="SAM" id="Phobius"/>
    </source>
</evidence>
<dbReference type="Pfam" id="PF23914">
    <property type="entry name" value="TPR_CcmH_CycH"/>
    <property type="match status" value="1"/>
</dbReference>
<dbReference type="SMART" id="SM00028">
    <property type="entry name" value="TPR"/>
    <property type="match status" value="2"/>
</dbReference>
<keyword evidence="3" id="KW-0201">Cytochrome c-type biogenesis</keyword>
<dbReference type="InterPro" id="IPR056412">
    <property type="entry name" value="Ig_CycH"/>
</dbReference>
<dbReference type="EMBL" id="VOLQ01000015">
    <property type="protein sequence ID" value="TWX67097.1"/>
    <property type="molecule type" value="Genomic_DNA"/>
</dbReference>
<dbReference type="AlphaFoldDB" id="A0A5C6QEL5"/>
<keyword evidence="4 5" id="KW-0802">TPR repeat</keyword>
<evidence type="ECO:0000256" key="3">
    <source>
        <dbReference type="ARBA" id="ARBA00022748"/>
    </source>
</evidence>
<dbReference type="InterPro" id="IPR056413">
    <property type="entry name" value="TPR_CcmH_CycH"/>
</dbReference>
<dbReference type="RefSeq" id="WP_146795908.1">
    <property type="nucleotide sequence ID" value="NZ_VOLP01000001.1"/>
</dbReference>
<evidence type="ECO:0000313" key="11">
    <source>
        <dbReference type="Proteomes" id="UP000321525"/>
    </source>
</evidence>
<evidence type="ECO:0000256" key="2">
    <source>
        <dbReference type="ARBA" id="ARBA00022737"/>
    </source>
</evidence>
<comment type="subcellular location">
    <subcellularLocation>
        <location evidence="1">Cell envelope</location>
    </subcellularLocation>
</comment>
<keyword evidence="11" id="KW-1185">Reference proteome</keyword>
<dbReference type="EMBL" id="VOLR01000001">
    <property type="protein sequence ID" value="TWX62783.1"/>
    <property type="molecule type" value="Genomic_DNA"/>
</dbReference>
<keyword evidence="2" id="KW-0677">Repeat</keyword>
<dbReference type="GO" id="GO:0005886">
    <property type="term" value="C:plasma membrane"/>
    <property type="evidence" value="ECO:0007669"/>
    <property type="project" value="TreeGrafter"/>
</dbReference>
<evidence type="ECO:0000256" key="5">
    <source>
        <dbReference type="PROSITE-ProRule" id="PRU00339"/>
    </source>
</evidence>
<dbReference type="PANTHER" id="PTHR47870:SF4">
    <property type="entry name" value="CYTOCHROME C-TYPE BIOGENESIS PROTEIN CYCH"/>
    <property type="match status" value="1"/>
</dbReference>
<dbReference type="InterPro" id="IPR017560">
    <property type="entry name" value="Cyt_c_biogenesis_CcmI"/>
</dbReference>
<feature type="domain" description="Cytochrome c-type biogenesis protein H TPR" evidence="8">
    <location>
        <begin position="157"/>
        <end position="261"/>
    </location>
</feature>
<organism evidence="10 12">
    <name type="scientific">Colwellia hornerae</name>
    <dbReference type="NCBI Taxonomy" id="89402"/>
    <lineage>
        <taxon>Bacteria</taxon>
        <taxon>Pseudomonadati</taxon>
        <taxon>Pseudomonadota</taxon>
        <taxon>Gammaproteobacteria</taxon>
        <taxon>Alteromonadales</taxon>
        <taxon>Colwelliaceae</taxon>
        <taxon>Colwellia</taxon>
    </lineage>
</organism>
<gene>
    <name evidence="10" type="primary">ccmI</name>
    <name evidence="9" type="ORF">ESZ26_00245</name>
    <name evidence="10" type="ORF">ESZ27_09485</name>
</gene>
<evidence type="ECO:0000313" key="12">
    <source>
        <dbReference type="Proteomes" id="UP000321917"/>
    </source>
</evidence>
<dbReference type="InterPro" id="IPR019734">
    <property type="entry name" value="TPR_rpt"/>
</dbReference>
<evidence type="ECO:0000259" key="8">
    <source>
        <dbReference type="Pfam" id="PF23914"/>
    </source>
</evidence>
<dbReference type="Proteomes" id="UP000321525">
    <property type="component" value="Unassembled WGS sequence"/>
</dbReference>
<evidence type="ECO:0000256" key="4">
    <source>
        <dbReference type="ARBA" id="ARBA00022803"/>
    </source>
</evidence>
<dbReference type="InterPro" id="IPR011990">
    <property type="entry name" value="TPR-like_helical_dom_sf"/>
</dbReference>
<protein>
    <submittedName>
        <fullName evidence="10">C-type cytochrome biogenesis protein CcmI</fullName>
    </submittedName>
</protein>
<dbReference type="GO" id="GO:0017004">
    <property type="term" value="P:cytochrome complex assembly"/>
    <property type="evidence" value="ECO:0007669"/>
    <property type="project" value="UniProtKB-KW"/>
</dbReference>
<dbReference type="SUPFAM" id="SSF48452">
    <property type="entry name" value="TPR-like"/>
    <property type="match status" value="1"/>
</dbReference>
<dbReference type="PROSITE" id="PS50293">
    <property type="entry name" value="TPR_REGION"/>
    <property type="match status" value="1"/>
</dbReference>
<dbReference type="Gene3D" id="1.25.40.10">
    <property type="entry name" value="Tetratricopeptide repeat domain"/>
    <property type="match status" value="1"/>
</dbReference>
<dbReference type="PROSITE" id="PS50005">
    <property type="entry name" value="TPR"/>
    <property type="match status" value="1"/>
</dbReference>
<dbReference type="GO" id="GO:0030313">
    <property type="term" value="C:cell envelope"/>
    <property type="evidence" value="ECO:0007669"/>
    <property type="project" value="UniProtKB-SubCell"/>
</dbReference>
<name>A0A5C6QEL5_9GAMM</name>
<evidence type="ECO:0000256" key="1">
    <source>
        <dbReference type="ARBA" id="ARBA00004196"/>
    </source>
</evidence>
<evidence type="ECO:0000313" key="9">
    <source>
        <dbReference type="EMBL" id="TWX62783.1"/>
    </source>
</evidence>
<feature type="transmembrane region" description="Helical" evidence="6">
    <location>
        <begin position="96"/>
        <end position="118"/>
    </location>
</feature>
<dbReference type="InterPro" id="IPR051263">
    <property type="entry name" value="C-type_cytochrome_biogenesis"/>
</dbReference>
<proteinExistence type="predicted"/>
<feature type="repeat" description="TPR" evidence="5">
    <location>
        <begin position="163"/>
        <end position="196"/>
    </location>
</feature>
<accession>A0A5C6QEL5</accession>
<evidence type="ECO:0000259" key="7">
    <source>
        <dbReference type="Pfam" id="PF23892"/>
    </source>
</evidence>
<dbReference type="OrthoDB" id="9776053at2"/>
<dbReference type="PANTHER" id="PTHR47870">
    <property type="entry name" value="CYTOCHROME C-TYPE BIOGENESIS PROTEIN CCMH"/>
    <property type="match status" value="1"/>
</dbReference>
<sequence>MELIFIIIVFLLLILAVVWAPFIKQHQNNISIDDTQRDETNVRLYHEHKAEIEKDFQQKNIDDENYQYLLTELDNTLLQDMENQDLADKAPQETKVLAMAWPVGLSVFILAFSFYLYAEIGTYEKLTTMTPQEPMQQSVNAEQQTINEIKRLMDVTKTEPDNSDAWYRLGQSLVTVGEFDSAVKAYDQVLRIEGPQADVFGAKAQAIYYKNEQKIDERVQGFIDQALAIDANDPSTNILLGMHSFVAGNYQVAISHWQRVVDSDKKNVNKQALIEVIDEAKKRLAQPNMADDSSNQIESNVVGPQLTVNVTLSDKIQALLSLGDDKTVFIYAISADTSRGRMPLAAVKLVASDLPITIVLNDASAMTPQAKLSDVDVVHIYAVVSAAGGAGIKSGDFKAELNNVAVTTTEQLNLVISNIVQ</sequence>
<dbReference type="Proteomes" id="UP000321917">
    <property type="component" value="Unassembled WGS sequence"/>
</dbReference>
<keyword evidence="6" id="KW-1133">Transmembrane helix</keyword>
<keyword evidence="6" id="KW-0472">Membrane</keyword>
<dbReference type="Pfam" id="PF23892">
    <property type="entry name" value="Ig_CycH"/>
    <property type="match status" value="1"/>
</dbReference>
<feature type="transmembrane region" description="Helical" evidence="6">
    <location>
        <begin position="6"/>
        <end position="23"/>
    </location>
</feature>
<evidence type="ECO:0000313" key="10">
    <source>
        <dbReference type="EMBL" id="TWX67097.1"/>
    </source>
</evidence>
<keyword evidence="6" id="KW-0812">Transmembrane</keyword>